<gene>
    <name evidence="2" type="ORF">ABNK63_07530</name>
</gene>
<sequence>MQHRDDEVYSSPPMLRLLEEQSQALKPGLQRCVGTHGLLLDASPRYPRPALPLLGCWTSLAVSDGGYDGDLRARADEPLPFVDDAFELVLVRQALELASHPAALLDELVRVLAPGGTLALTGVHPLGCWSAWLRWHARGRSPALQMPWRLRHRLERDGLLVERVLRIGSIWPGAAAPRRSPAGVFGGGYLLVARKHRRSVTLLRLLPQQVRVPANGQLSPAARRGASLQIFSGIAKDDE</sequence>
<feature type="domain" description="Methyltransferase type 11" evidence="1">
    <location>
        <begin position="75"/>
        <end position="119"/>
    </location>
</feature>
<proteinExistence type="predicted"/>
<reference evidence="2" key="1">
    <citation type="submission" date="2024-06" db="EMBL/GenBank/DDBJ databases">
        <authorList>
            <person name="Sun Y."/>
        </authorList>
    </citation>
    <scope>NUCLEOTIDE SEQUENCE</scope>
    <source>
        <strain evidence="2">IGA1.0</strain>
    </source>
</reference>
<dbReference type="GO" id="GO:0008757">
    <property type="term" value="F:S-adenosylmethionine-dependent methyltransferase activity"/>
    <property type="evidence" value="ECO:0007669"/>
    <property type="project" value="InterPro"/>
</dbReference>
<keyword evidence="2" id="KW-0489">Methyltransferase</keyword>
<dbReference type="Pfam" id="PF08241">
    <property type="entry name" value="Methyltransf_11"/>
    <property type="match status" value="1"/>
</dbReference>
<dbReference type="EMBL" id="CP157948">
    <property type="protein sequence ID" value="XBS91475.1"/>
    <property type="molecule type" value="Genomic_DNA"/>
</dbReference>
<evidence type="ECO:0000313" key="2">
    <source>
        <dbReference type="EMBL" id="XBS91475.1"/>
    </source>
</evidence>
<keyword evidence="2" id="KW-0808">Transferase</keyword>
<dbReference type="GO" id="GO:0032259">
    <property type="term" value="P:methylation"/>
    <property type="evidence" value="ECO:0007669"/>
    <property type="project" value="UniProtKB-KW"/>
</dbReference>
<organism evidence="2">
    <name type="scientific">Rhodanobacter sp. IGA1.0</name>
    <dbReference type="NCBI Taxonomy" id="3158582"/>
    <lineage>
        <taxon>Bacteria</taxon>
        <taxon>Pseudomonadati</taxon>
        <taxon>Pseudomonadota</taxon>
        <taxon>Gammaproteobacteria</taxon>
        <taxon>Lysobacterales</taxon>
        <taxon>Rhodanobacteraceae</taxon>
        <taxon>Rhodanobacter</taxon>
    </lineage>
</organism>
<protein>
    <submittedName>
        <fullName evidence="2">Methyltransferase domain-containing protein</fullName>
    </submittedName>
</protein>
<dbReference type="RefSeq" id="WP_007805289.1">
    <property type="nucleotide sequence ID" value="NZ_CP157948.1"/>
</dbReference>
<dbReference type="Gene3D" id="3.40.50.150">
    <property type="entry name" value="Vaccinia Virus protein VP39"/>
    <property type="match status" value="1"/>
</dbReference>
<name>A0AAU7QPA1_9GAMM</name>
<dbReference type="InterPro" id="IPR013216">
    <property type="entry name" value="Methyltransf_11"/>
</dbReference>
<dbReference type="SUPFAM" id="SSF53335">
    <property type="entry name" value="S-adenosyl-L-methionine-dependent methyltransferases"/>
    <property type="match status" value="1"/>
</dbReference>
<accession>A0AAU7QPA1</accession>
<dbReference type="InterPro" id="IPR029063">
    <property type="entry name" value="SAM-dependent_MTases_sf"/>
</dbReference>
<dbReference type="AlphaFoldDB" id="A0AAU7QPA1"/>
<evidence type="ECO:0000259" key="1">
    <source>
        <dbReference type="Pfam" id="PF08241"/>
    </source>
</evidence>